<dbReference type="InterPro" id="IPR036873">
    <property type="entry name" value="Rhodanese-like_dom_sf"/>
</dbReference>
<dbReference type="CDD" id="cd00158">
    <property type="entry name" value="RHOD"/>
    <property type="match status" value="1"/>
</dbReference>
<organism evidence="2 3">
    <name type="scientific">Candidatus Aquicultor secundus</name>
    <dbReference type="NCBI Taxonomy" id="1973895"/>
    <lineage>
        <taxon>Bacteria</taxon>
        <taxon>Bacillati</taxon>
        <taxon>Actinomycetota</taxon>
        <taxon>Candidatus Aquicultoria</taxon>
        <taxon>Candidatus Aquicultorales</taxon>
        <taxon>Candidatus Aquicultoraceae</taxon>
        <taxon>Candidatus Aquicultor</taxon>
    </lineage>
</organism>
<dbReference type="EMBL" id="PFNG01000200">
    <property type="protein sequence ID" value="PIZ36523.1"/>
    <property type="molecule type" value="Genomic_DNA"/>
</dbReference>
<sequence length="46" mass="5354">MQIIDVREPDEFAAGHIEGARTSGRIRWSSNPQKLIRFYYYGGFYG</sequence>
<dbReference type="SUPFAM" id="SSF52821">
    <property type="entry name" value="Rhodanese/Cell cycle control phosphatase"/>
    <property type="match status" value="1"/>
</dbReference>
<comment type="caution">
    <text evidence="2">The sequence shown here is derived from an EMBL/GenBank/DDBJ whole genome shotgun (WGS) entry which is preliminary data.</text>
</comment>
<dbReference type="InterPro" id="IPR001763">
    <property type="entry name" value="Rhodanese-like_dom"/>
</dbReference>
<evidence type="ECO:0000313" key="3">
    <source>
        <dbReference type="Proteomes" id="UP000230956"/>
    </source>
</evidence>
<evidence type="ECO:0000259" key="1">
    <source>
        <dbReference type="PROSITE" id="PS50206"/>
    </source>
</evidence>
<dbReference type="AlphaFoldDB" id="A0A2M7T6I5"/>
<feature type="domain" description="Rhodanese" evidence="1">
    <location>
        <begin position="2"/>
        <end position="21"/>
    </location>
</feature>
<protein>
    <recommendedName>
        <fullName evidence="1">Rhodanese domain-containing protein</fullName>
    </recommendedName>
</protein>
<reference evidence="3" key="1">
    <citation type="submission" date="2017-09" db="EMBL/GenBank/DDBJ databases">
        <title>Depth-based differentiation of microbial function through sediment-hosted aquifers and enrichment of novel symbionts in the deep terrestrial subsurface.</title>
        <authorList>
            <person name="Probst A.J."/>
            <person name="Ladd B."/>
            <person name="Jarett J.K."/>
            <person name="Geller-Mcgrath D.E."/>
            <person name="Sieber C.M.K."/>
            <person name="Emerson J.B."/>
            <person name="Anantharaman K."/>
            <person name="Thomas B.C."/>
            <person name="Malmstrom R."/>
            <person name="Stieglmeier M."/>
            <person name="Klingl A."/>
            <person name="Woyke T."/>
            <person name="Ryan C.M."/>
            <person name="Banfield J.F."/>
        </authorList>
    </citation>
    <scope>NUCLEOTIDE SEQUENCE [LARGE SCALE GENOMIC DNA]</scope>
</reference>
<dbReference type="Gene3D" id="3.40.250.10">
    <property type="entry name" value="Rhodanese-like domain"/>
    <property type="match status" value="1"/>
</dbReference>
<dbReference type="Proteomes" id="UP000230956">
    <property type="component" value="Unassembled WGS sequence"/>
</dbReference>
<evidence type="ECO:0000313" key="2">
    <source>
        <dbReference type="EMBL" id="PIZ36523.1"/>
    </source>
</evidence>
<accession>A0A2M7T6I5</accession>
<gene>
    <name evidence="2" type="ORF">COY37_08330</name>
</gene>
<dbReference type="PROSITE" id="PS50206">
    <property type="entry name" value="RHODANESE_3"/>
    <property type="match status" value="1"/>
</dbReference>
<name>A0A2M7T6I5_9ACTN</name>
<dbReference type="Pfam" id="PF00581">
    <property type="entry name" value="Rhodanese"/>
    <property type="match status" value="1"/>
</dbReference>
<proteinExistence type="predicted"/>